<evidence type="ECO:0000313" key="5">
    <source>
        <dbReference type="Proteomes" id="UP000559027"/>
    </source>
</evidence>
<name>A0A8H5G4B8_9AGAR</name>
<dbReference type="OrthoDB" id="8119704at2759"/>
<dbReference type="SUPFAM" id="SSF53474">
    <property type="entry name" value="alpha/beta-Hydrolases"/>
    <property type="match status" value="2"/>
</dbReference>
<protein>
    <recommendedName>
        <fullName evidence="2 3">AB hydrolase-1 domain-containing protein</fullName>
    </recommendedName>
</protein>
<dbReference type="Pfam" id="PF00561">
    <property type="entry name" value="Abhydrolase_1"/>
    <property type="match status" value="1"/>
</dbReference>
<proteinExistence type="predicted"/>
<reference evidence="4 5" key="1">
    <citation type="journal article" date="2020" name="ISME J.">
        <title>Uncovering the hidden diversity of litter-decomposition mechanisms in mushroom-forming fungi.</title>
        <authorList>
            <person name="Floudas D."/>
            <person name="Bentzer J."/>
            <person name="Ahren D."/>
            <person name="Johansson T."/>
            <person name="Persson P."/>
            <person name="Tunlid A."/>
        </authorList>
    </citation>
    <scope>NUCLEOTIDE SEQUENCE [LARGE SCALE GENOMIC DNA]</scope>
    <source>
        <strain evidence="4 5">CBS 146.42</strain>
    </source>
</reference>
<dbReference type="Gene3D" id="3.40.50.1820">
    <property type="entry name" value="alpha/beta hydrolase"/>
    <property type="match status" value="2"/>
</dbReference>
<feature type="domain" description="AB hydrolase-1" evidence="3">
    <location>
        <begin position="355"/>
        <end position="576"/>
    </location>
</feature>
<keyword evidence="5" id="KW-1185">Reference proteome</keyword>
<dbReference type="EMBL" id="JAACJO010000005">
    <property type="protein sequence ID" value="KAF5358108.1"/>
    <property type="molecule type" value="Genomic_DNA"/>
</dbReference>
<organism evidence="4 5">
    <name type="scientific">Leucocoprinus leucothites</name>
    <dbReference type="NCBI Taxonomy" id="201217"/>
    <lineage>
        <taxon>Eukaryota</taxon>
        <taxon>Fungi</taxon>
        <taxon>Dikarya</taxon>
        <taxon>Basidiomycota</taxon>
        <taxon>Agaricomycotina</taxon>
        <taxon>Agaricomycetes</taxon>
        <taxon>Agaricomycetidae</taxon>
        <taxon>Agaricales</taxon>
        <taxon>Agaricineae</taxon>
        <taxon>Agaricaceae</taxon>
        <taxon>Leucocoprinus</taxon>
    </lineage>
</organism>
<dbReference type="InterPro" id="IPR000073">
    <property type="entry name" value="AB_hydrolase_1"/>
</dbReference>
<dbReference type="AlphaFoldDB" id="A0A8H5G4B8"/>
<gene>
    <name evidence="4" type="ORF">D9756_001371</name>
</gene>
<dbReference type="PANTHER" id="PTHR43433:SF5">
    <property type="entry name" value="AB HYDROLASE-1 DOMAIN-CONTAINING PROTEIN"/>
    <property type="match status" value="1"/>
</dbReference>
<evidence type="ECO:0000259" key="3">
    <source>
        <dbReference type="Pfam" id="PF12697"/>
    </source>
</evidence>
<dbReference type="InterPro" id="IPR029058">
    <property type="entry name" value="AB_hydrolase_fold"/>
</dbReference>
<sequence length="638" mass="71095">MSSDKHNSDSYQGTGLFGFVGKWVFEPVQRYFSLGKPIQEPTPEADTAGAVSGLTTTGLTTVALPDGAKLVYEILEPRHLGKTTPVVMICGMTALRVDDERVNKAVAKSHPVLIYDHRGMGDSSLTPAGDEEITIELLARDLLFLLKTLGWKEVALCGHSMGGVIAQQLLVLPFHPTSPVRLPFRTTHLFLVGTRCRVNQGPGLPITAVPGKPRSVEERREGAKRVIAATLDPAWVEANGYRFNEILSRVVYNNLSNRPADMVAKQSVALRKFEFEQYLKHIPRDIQVLVIHGQLDKVIPFKCAEDLIDHIPWAQLVQEGSQRGQIPTLQFGHLWAIMTYDVLGARHFTTGRIPIVLIGGMTSLRGDWERLANALAEVRPVLLLDHRGMGDSTYTPEGDEEITIELYARDILDLLIYIQWPRLALCGFSMGGAITQQILLLPFHKDSPTSPYPFEITHVFLTGTLASPIRVRGYGLKIRTPPPPKDGKKRTREERKEVARPILESTFDESWLTDARNKARFEILLDRMIHGRPTKTILQQARTLSGLDFNAPHSLIPASIPILVIHGENDKVVPFSCSEEILSLIPHARAVDVGSRQGQVPSLKFGHQWFEYFDVQVWVGVIEEFINMESSHGGKAKL</sequence>
<accession>A0A8H5G4B8</accession>
<comment type="caution">
    <text evidence="4">The sequence shown here is derived from an EMBL/GenBank/DDBJ whole genome shotgun (WGS) entry which is preliminary data.</text>
</comment>
<dbReference type="Proteomes" id="UP000559027">
    <property type="component" value="Unassembled WGS sequence"/>
</dbReference>
<dbReference type="PANTHER" id="PTHR43433">
    <property type="entry name" value="HYDROLASE, ALPHA/BETA FOLD FAMILY PROTEIN"/>
    <property type="match status" value="1"/>
</dbReference>
<feature type="domain" description="AB hydrolase-1" evidence="2">
    <location>
        <begin position="85"/>
        <end position="170"/>
    </location>
</feature>
<evidence type="ECO:0000259" key="2">
    <source>
        <dbReference type="Pfam" id="PF00561"/>
    </source>
</evidence>
<evidence type="ECO:0000313" key="4">
    <source>
        <dbReference type="EMBL" id="KAF5358108.1"/>
    </source>
</evidence>
<evidence type="ECO:0000256" key="1">
    <source>
        <dbReference type="SAM" id="MobiDB-lite"/>
    </source>
</evidence>
<dbReference type="InterPro" id="IPR050471">
    <property type="entry name" value="AB_hydrolase"/>
</dbReference>
<dbReference type="Pfam" id="PF12697">
    <property type="entry name" value="Abhydrolase_6"/>
    <property type="match status" value="1"/>
</dbReference>
<feature type="region of interest" description="Disordered" evidence="1">
    <location>
        <begin position="476"/>
        <end position="496"/>
    </location>
</feature>